<evidence type="ECO:0000313" key="16">
    <source>
        <dbReference type="EMBL" id="PIR06447.1"/>
    </source>
</evidence>
<evidence type="ECO:0000256" key="12">
    <source>
        <dbReference type="ARBA" id="ARBA00023136"/>
    </source>
</evidence>
<dbReference type="GO" id="GO:0048040">
    <property type="term" value="F:UDP-glucuronate decarboxylase activity"/>
    <property type="evidence" value="ECO:0007669"/>
    <property type="project" value="UniProtKB-EC"/>
</dbReference>
<evidence type="ECO:0000256" key="14">
    <source>
        <dbReference type="ARBA" id="ARBA00023239"/>
    </source>
</evidence>
<reference evidence="16 17" key="1">
    <citation type="submission" date="2017-09" db="EMBL/GenBank/DDBJ databases">
        <title>Depth-based differentiation of microbial function through sediment-hosted aquifers and enrichment of novel symbionts in the deep terrestrial subsurface.</title>
        <authorList>
            <person name="Probst A.J."/>
            <person name="Ladd B."/>
            <person name="Jarett J.K."/>
            <person name="Geller-Mcgrath D.E."/>
            <person name="Sieber C.M."/>
            <person name="Emerson J.B."/>
            <person name="Anantharaman K."/>
            <person name="Thomas B.C."/>
            <person name="Malmstrom R."/>
            <person name="Stieglmeier M."/>
            <person name="Klingl A."/>
            <person name="Woyke T."/>
            <person name="Ryan C.M."/>
            <person name="Banfield J.F."/>
        </authorList>
    </citation>
    <scope>NUCLEOTIDE SEQUENCE [LARGE SCALE GENOMIC DNA]</scope>
    <source>
        <strain evidence="16">CG11_big_fil_rev_8_21_14_0_20_36_20</strain>
    </source>
</reference>
<dbReference type="InterPro" id="IPR044516">
    <property type="entry name" value="UXS-like"/>
</dbReference>
<evidence type="ECO:0000256" key="7">
    <source>
        <dbReference type="ARBA" id="ARBA00022793"/>
    </source>
</evidence>
<gene>
    <name evidence="16" type="ORF">COV55_04135</name>
</gene>
<evidence type="ECO:0000256" key="8">
    <source>
        <dbReference type="ARBA" id="ARBA00022968"/>
    </source>
</evidence>
<evidence type="ECO:0000256" key="6">
    <source>
        <dbReference type="ARBA" id="ARBA00022692"/>
    </source>
</evidence>
<dbReference type="GO" id="GO:0005737">
    <property type="term" value="C:cytoplasm"/>
    <property type="evidence" value="ECO:0007669"/>
    <property type="project" value="TreeGrafter"/>
</dbReference>
<dbReference type="EMBL" id="PCWQ01000013">
    <property type="protein sequence ID" value="PIR06447.1"/>
    <property type="molecule type" value="Genomic_DNA"/>
</dbReference>
<comment type="cofactor">
    <cofactor evidence="1">
        <name>NAD(+)</name>
        <dbReference type="ChEBI" id="CHEBI:57540"/>
    </cofactor>
</comment>
<dbReference type="InterPro" id="IPR036291">
    <property type="entry name" value="NAD(P)-bd_dom_sf"/>
</dbReference>
<dbReference type="PANTHER" id="PTHR43078:SF6">
    <property type="entry name" value="UDP-GLUCURONIC ACID DECARBOXYLASE 1"/>
    <property type="match status" value="1"/>
</dbReference>
<comment type="subcellular location">
    <subcellularLocation>
        <location evidence="2">Golgi apparatus</location>
        <location evidence="2">Golgi stack membrane</location>
        <topology evidence="2">Single-pass type II membrane protein</topology>
    </subcellularLocation>
</comment>
<keyword evidence="11" id="KW-0333">Golgi apparatus</keyword>
<keyword evidence="14" id="KW-0456">Lyase</keyword>
<keyword evidence="10" id="KW-0520">NAD</keyword>
<dbReference type="GO" id="GO:0070403">
    <property type="term" value="F:NAD+ binding"/>
    <property type="evidence" value="ECO:0007669"/>
    <property type="project" value="InterPro"/>
</dbReference>
<dbReference type="FunFam" id="3.40.50.720:FF:000065">
    <property type="entry name" value="UDP-glucuronic acid decarboxylase 1"/>
    <property type="match status" value="1"/>
</dbReference>
<comment type="similarity">
    <text evidence="4">Belongs to the NAD(P)-dependent epimerase/dehydratase family. UDP-glucuronic acid decarboxylase subfamily.</text>
</comment>
<keyword evidence="9" id="KW-1133">Transmembrane helix</keyword>
<evidence type="ECO:0000313" key="17">
    <source>
        <dbReference type="Proteomes" id="UP000230564"/>
    </source>
</evidence>
<keyword evidence="8" id="KW-0735">Signal-anchor</keyword>
<evidence type="ECO:0000256" key="2">
    <source>
        <dbReference type="ARBA" id="ARBA00004447"/>
    </source>
</evidence>
<keyword evidence="6" id="KW-0812">Transmembrane</keyword>
<keyword evidence="13" id="KW-0325">Glycoprotein</keyword>
<dbReference type="InterPro" id="IPR016040">
    <property type="entry name" value="NAD(P)-bd_dom"/>
</dbReference>
<dbReference type="SUPFAM" id="SSF51735">
    <property type="entry name" value="NAD(P)-binding Rossmann-fold domains"/>
    <property type="match status" value="1"/>
</dbReference>
<dbReference type="Gene3D" id="3.40.50.720">
    <property type="entry name" value="NAD(P)-binding Rossmann-like Domain"/>
    <property type="match status" value="1"/>
</dbReference>
<evidence type="ECO:0000256" key="9">
    <source>
        <dbReference type="ARBA" id="ARBA00022989"/>
    </source>
</evidence>
<evidence type="ECO:0000256" key="11">
    <source>
        <dbReference type="ARBA" id="ARBA00023034"/>
    </source>
</evidence>
<dbReference type="AlphaFoldDB" id="A0A2H0NC42"/>
<protein>
    <recommendedName>
        <fullName evidence="5">UDP-glucuronate decarboxylase</fullName>
        <ecNumber evidence="5">4.1.1.35</ecNumber>
    </recommendedName>
</protein>
<evidence type="ECO:0000256" key="10">
    <source>
        <dbReference type="ARBA" id="ARBA00023027"/>
    </source>
</evidence>
<evidence type="ECO:0000256" key="1">
    <source>
        <dbReference type="ARBA" id="ARBA00001911"/>
    </source>
</evidence>
<proteinExistence type="inferred from homology"/>
<evidence type="ECO:0000256" key="13">
    <source>
        <dbReference type="ARBA" id="ARBA00023180"/>
    </source>
</evidence>
<sequence>MSTKLYIENQNILVLGGAGFVGSHLCEQLLQRGNNVVCVDNFISSDVENIRSLLEYPNFRFIKHDISEDIDYQLLPELKKFKVDAQGFQEIYNLACPTAPKDFTKFPVQTAIANSVGVIKSLEIAKKYKARYLLTSTAAVYGRPPKDGSLVKEDYYGLLDYLGPRACYNEGKRFAETLVVTYRDTYKLDTSIARLFGTYGPRMLQHSGRQIPDFIKAAVDNQTVEIAGDKKTASSFCYVKDIVEGLILLMASEISDPVNLGNSEAITLTEVAQKIIDLTKSDSTISYTKAYKYMTRSALPDISKAKNELGWFPLVSLEDGLREAIDYYKATAFLHKPDLSIDQQE</sequence>
<name>A0A2H0NC42_9BACT</name>
<dbReference type="GO" id="GO:0033320">
    <property type="term" value="P:UDP-D-xylose biosynthetic process"/>
    <property type="evidence" value="ECO:0007669"/>
    <property type="project" value="UniProtKB-UniPathway"/>
</dbReference>
<dbReference type="Proteomes" id="UP000230564">
    <property type="component" value="Unassembled WGS sequence"/>
</dbReference>
<dbReference type="GO" id="GO:0042732">
    <property type="term" value="P:D-xylose metabolic process"/>
    <property type="evidence" value="ECO:0007669"/>
    <property type="project" value="InterPro"/>
</dbReference>
<evidence type="ECO:0000259" key="15">
    <source>
        <dbReference type="Pfam" id="PF16363"/>
    </source>
</evidence>
<keyword evidence="12" id="KW-0472">Membrane</keyword>
<dbReference type="UniPathway" id="UPA00796">
    <property type="reaction ID" value="UER00771"/>
</dbReference>
<organism evidence="16 17">
    <name type="scientific">Candidatus Komeilibacteria bacterium CG11_big_fil_rev_8_21_14_0_20_36_20</name>
    <dbReference type="NCBI Taxonomy" id="1974477"/>
    <lineage>
        <taxon>Bacteria</taxon>
        <taxon>Candidatus Komeiliibacteriota</taxon>
    </lineage>
</organism>
<evidence type="ECO:0000256" key="4">
    <source>
        <dbReference type="ARBA" id="ARBA00007505"/>
    </source>
</evidence>
<feature type="domain" description="NAD(P)-binding" evidence="15">
    <location>
        <begin position="13"/>
        <end position="323"/>
    </location>
</feature>
<evidence type="ECO:0000256" key="5">
    <source>
        <dbReference type="ARBA" id="ARBA00012290"/>
    </source>
</evidence>
<dbReference type="EC" id="4.1.1.35" evidence="5"/>
<keyword evidence="7" id="KW-0210">Decarboxylase</keyword>
<evidence type="ECO:0000256" key="3">
    <source>
        <dbReference type="ARBA" id="ARBA00005100"/>
    </source>
</evidence>
<comment type="pathway">
    <text evidence="3">Nucleotide-sugar biosynthesis; UDP-alpha-D-xylose biosynthesis; UDP-alpha-D-xylose from UDP-alpha-D-glucuronate: step 1/1.</text>
</comment>
<accession>A0A2H0NC42</accession>
<comment type="caution">
    <text evidence="16">The sequence shown here is derived from an EMBL/GenBank/DDBJ whole genome shotgun (WGS) entry which is preliminary data.</text>
</comment>
<dbReference type="PANTHER" id="PTHR43078">
    <property type="entry name" value="UDP-GLUCURONIC ACID DECARBOXYLASE-RELATED"/>
    <property type="match status" value="1"/>
</dbReference>
<dbReference type="Pfam" id="PF16363">
    <property type="entry name" value="GDP_Man_Dehyd"/>
    <property type="match status" value="1"/>
</dbReference>